<dbReference type="SMART" id="SM00863">
    <property type="entry name" value="tRNA_SAD"/>
    <property type="match status" value="1"/>
</dbReference>
<name>C6C9H7_MUSP7</name>
<evidence type="ECO:0000259" key="4">
    <source>
        <dbReference type="SMART" id="SM00863"/>
    </source>
</evidence>
<dbReference type="GO" id="GO:0046872">
    <property type="term" value="F:metal ion binding"/>
    <property type="evidence" value="ECO:0007669"/>
    <property type="project" value="UniProtKB-KW"/>
</dbReference>
<keyword evidence="2" id="KW-0479">Metal-binding</keyword>
<proteinExistence type="predicted"/>
<sequence length="210" mass="22808">MTEKIYLEQDALSVMADVIECKPRAGGGYEVLLSCTPFHPQGGGQPADRGTIDGVAVTHVVMAPEGIWHFTDEPIAPGAVRAQVDGECRQWHSRWHSAGHLIAHIMASQGWTPVKAHHWPGEGRIEFSPGINSHDITVPALAALCSAAVAADWPCRVNRQQDGFRTVGFGEFTPYPCGGTHVGSLKIIGDMVITDVKNKKGKRIVHYDIR</sequence>
<evidence type="ECO:0000313" key="5">
    <source>
        <dbReference type="EMBL" id="ACS84428.1"/>
    </source>
</evidence>
<keyword evidence="3" id="KW-0862">Zinc</keyword>
<dbReference type="PANTHER" id="PTHR43462">
    <property type="entry name" value="ALANYL-TRNA EDITING PROTEIN"/>
    <property type="match status" value="1"/>
</dbReference>
<feature type="domain" description="Threonyl/alanyl tRNA synthetase SAD" evidence="4">
    <location>
        <begin position="164"/>
        <end position="205"/>
    </location>
</feature>
<accession>C6C9H7</accession>
<dbReference type="Proteomes" id="UP000002734">
    <property type="component" value="Chromosome"/>
</dbReference>
<evidence type="ECO:0000256" key="1">
    <source>
        <dbReference type="ARBA" id="ARBA00001947"/>
    </source>
</evidence>
<dbReference type="GO" id="GO:0005524">
    <property type="term" value="F:ATP binding"/>
    <property type="evidence" value="ECO:0007669"/>
    <property type="project" value="InterPro"/>
</dbReference>
<dbReference type="InterPro" id="IPR009000">
    <property type="entry name" value="Transl_B-barrel_sf"/>
</dbReference>
<organism evidence="5 6">
    <name type="scientific">Musicola paradisiaca (strain Ech703)</name>
    <name type="common">Dickeya paradisiaca</name>
    <name type="synonym">Dickeya dadantii</name>
    <dbReference type="NCBI Taxonomy" id="579405"/>
    <lineage>
        <taxon>Bacteria</taxon>
        <taxon>Pseudomonadati</taxon>
        <taxon>Pseudomonadota</taxon>
        <taxon>Gammaproteobacteria</taxon>
        <taxon>Enterobacterales</taxon>
        <taxon>Pectobacteriaceae</taxon>
        <taxon>Musicola</taxon>
    </lineage>
</organism>
<dbReference type="InterPro" id="IPR012947">
    <property type="entry name" value="tRNA_SAD"/>
</dbReference>
<dbReference type="Gene3D" id="2.40.30.130">
    <property type="match status" value="1"/>
</dbReference>
<dbReference type="PANTHER" id="PTHR43462:SF2">
    <property type="entry name" value="THREONYL AND ALANYL TRNA SYNTHETASE SECOND ADDITIONAL DOMAIN-CONTAINING PROTEIN"/>
    <property type="match status" value="1"/>
</dbReference>
<dbReference type="eggNOG" id="COG2872">
    <property type="taxonomic scope" value="Bacteria"/>
</dbReference>
<dbReference type="SUPFAM" id="SSF55186">
    <property type="entry name" value="ThrRS/AlaRS common domain"/>
    <property type="match status" value="1"/>
</dbReference>
<dbReference type="AlphaFoldDB" id="C6C9H7"/>
<protein>
    <submittedName>
        <fullName evidence="5">Threonyl/alanyl tRNA synthetase SAD</fullName>
    </submittedName>
</protein>
<dbReference type="HOGENOM" id="CLU_004485_3_1_6"/>
<dbReference type="KEGG" id="dda:Dd703_0617"/>
<comment type="cofactor">
    <cofactor evidence="1">
        <name>Zn(2+)</name>
        <dbReference type="ChEBI" id="CHEBI:29105"/>
    </cofactor>
</comment>
<gene>
    <name evidence="5" type="ordered locus">Dd703_0617</name>
</gene>
<keyword evidence="5" id="KW-0030">Aminoacyl-tRNA synthetase</keyword>
<dbReference type="STRING" id="579405.Dd703_0617"/>
<keyword evidence="5" id="KW-0436">Ligase</keyword>
<dbReference type="InterPro" id="IPR018163">
    <property type="entry name" value="Thr/Ala-tRNA-synth_IIc_edit"/>
</dbReference>
<dbReference type="Gene3D" id="3.30.980.10">
    <property type="entry name" value="Threonyl-trna Synthetase, Chain A, domain 2"/>
    <property type="match status" value="1"/>
</dbReference>
<reference evidence="5" key="1">
    <citation type="submission" date="2009-06" db="EMBL/GenBank/DDBJ databases">
        <title>Complete sequence of Dickeya dadantii Ech703.</title>
        <authorList>
            <consortium name="US DOE Joint Genome Institute"/>
            <person name="Lucas S."/>
            <person name="Copeland A."/>
            <person name="Lapidus A."/>
            <person name="Glavina del Rio T."/>
            <person name="Dalin E."/>
            <person name="Tice H."/>
            <person name="Bruce D."/>
            <person name="Goodwin L."/>
            <person name="Pitluck S."/>
            <person name="Chertkov O."/>
            <person name="Brettin T."/>
            <person name="Detter J.C."/>
            <person name="Han C."/>
            <person name="Larimer F."/>
            <person name="Land M."/>
            <person name="Hauser L."/>
            <person name="Kyrpides N."/>
            <person name="Mikhailova N."/>
            <person name="Balakrishnan V."/>
            <person name="Glasner J."/>
            <person name="Perna N.T."/>
        </authorList>
    </citation>
    <scope>NUCLEOTIDE SEQUENCE [LARGE SCALE GENOMIC DNA]</scope>
    <source>
        <strain evidence="5">Ech703</strain>
    </source>
</reference>
<keyword evidence="6" id="KW-1185">Reference proteome</keyword>
<dbReference type="EMBL" id="CP001654">
    <property type="protein sequence ID" value="ACS84428.1"/>
    <property type="molecule type" value="Genomic_DNA"/>
</dbReference>
<evidence type="ECO:0000313" key="6">
    <source>
        <dbReference type="Proteomes" id="UP000002734"/>
    </source>
</evidence>
<evidence type="ECO:0000256" key="2">
    <source>
        <dbReference type="ARBA" id="ARBA00022723"/>
    </source>
</evidence>
<dbReference type="Pfam" id="PF07973">
    <property type="entry name" value="tRNA_SAD"/>
    <property type="match status" value="1"/>
</dbReference>
<dbReference type="InterPro" id="IPR051335">
    <property type="entry name" value="Alanyl-tRNA_Editing_Enzymes"/>
</dbReference>
<dbReference type="RefSeq" id="WP_012764247.1">
    <property type="nucleotide sequence ID" value="NC_012880.1"/>
</dbReference>
<dbReference type="SUPFAM" id="SSF50447">
    <property type="entry name" value="Translation proteins"/>
    <property type="match status" value="1"/>
</dbReference>
<dbReference type="GO" id="GO:0043039">
    <property type="term" value="P:tRNA aminoacylation"/>
    <property type="evidence" value="ECO:0007669"/>
    <property type="project" value="InterPro"/>
</dbReference>
<dbReference type="GO" id="GO:0004812">
    <property type="term" value="F:aminoacyl-tRNA ligase activity"/>
    <property type="evidence" value="ECO:0007669"/>
    <property type="project" value="UniProtKB-KW"/>
</dbReference>
<evidence type="ECO:0000256" key="3">
    <source>
        <dbReference type="ARBA" id="ARBA00022833"/>
    </source>
</evidence>